<comment type="similarity">
    <text evidence="1">Belongs to the peptidase S9C family.</text>
</comment>
<dbReference type="InterPro" id="IPR001375">
    <property type="entry name" value="Peptidase_S9_cat"/>
</dbReference>
<dbReference type="Pfam" id="PF07676">
    <property type="entry name" value="PD40"/>
    <property type="match status" value="1"/>
</dbReference>
<dbReference type="PANTHER" id="PTHR42776">
    <property type="entry name" value="SERINE PEPTIDASE S9 FAMILY MEMBER"/>
    <property type="match status" value="1"/>
</dbReference>
<reference evidence="6 7" key="2">
    <citation type="journal article" date="2011" name="J. Bacteriol.">
        <title>Genome Sequence of Kosmotoga olearia Strain TBF 19.5.1, a Thermophilic Bacterium with a Wide Growth Temperature Range, Isolated from the Troll B Oil Platform in the North Sea.</title>
        <authorList>
            <person name="Swithers K.S."/>
            <person name="Dipippo J.L."/>
            <person name="Bruce D.C."/>
            <person name="Detter C."/>
            <person name="Tapia R."/>
            <person name="Han S."/>
            <person name="Goodwin L.A."/>
            <person name="Han J."/>
            <person name="Woyke T."/>
            <person name="Pitluck S."/>
            <person name="Pennacchio L."/>
            <person name="Nolan M."/>
            <person name="Mikhailova N."/>
            <person name="Land M.L."/>
            <person name="Nesbo C.L."/>
            <person name="Gogarten J.P."/>
            <person name="Noll K.M."/>
        </authorList>
    </citation>
    <scope>NUCLEOTIDE SEQUENCE [LARGE SCALE GENOMIC DNA]</scope>
    <source>
        <strain evidence="7">ATCC BAA-1733 / DSM 21960 / TBF 19.5.1</strain>
    </source>
</reference>
<dbReference type="eggNOG" id="COG0823">
    <property type="taxonomic scope" value="Bacteria"/>
</dbReference>
<evidence type="ECO:0000256" key="1">
    <source>
        <dbReference type="ARBA" id="ARBA00010040"/>
    </source>
</evidence>
<dbReference type="Gene3D" id="2.120.10.30">
    <property type="entry name" value="TolB, C-terminal domain"/>
    <property type="match status" value="2"/>
</dbReference>
<dbReference type="Proteomes" id="UP000002382">
    <property type="component" value="Chromosome"/>
</dbReference>
<sequence>MENRYFTIEEMVSLPVLRTPVINPAGNRVAYVKMNTDWDDNEFRSQVWVYDAEKDSSYPITDFKTESTMPSWSPDSQTLAYLSNAGINGDKKKQIFVKRSPEEAAIQITSAPDGVDSYRWSPDGKGFFYLSTPEDKAIKKRKELYGDFEYVDKEYRTRCLYYVSIDKAISKFEETLKTPKDMRKGQDDKEVETEDLAEKLFCPEDFLIVNFVITPDSKRVLFIAVPPPSTANNMEESELYVFDLESKKIEKLGISRLRPDFHLSPNGRKLAYTLTKEEYPWQSNNPLEILDLETGKREKIHIDVDSIIEIVAYTKKGLYISWKEGTRIKVGWLNPDGKIETLTDDNSTVSWSAVSRDTDKLVCIKATPIEPFDIYLEGKKITDEGKIYKERIISRKQLIRWKSLDGVEIEGVLSTPPDFDPSKRYPLLLIVHGGPTWLSFDIPTFSKAYPLEQFVEKGFIVLEPNYRGSDGYGEEFRRLNYRNLGIGDYADVISGVDYLIEEGIADPERIGIMGWSQGGYITAFCSLYSNRFKAASVGAGISDWITYYCATDIHNFTVYFLGETPWKDEEIYKKTSPMTYIKNASTPTLIQHGDNDQRVPTPNAYKLYQGLKDMGVPVELVIFKGMGHGIHKLGIARAIMKQNLIWFSHYLLGEPMEGFYLKDHLND</sequence>
<proteinExistence type="inferred from homology"/>
<dbReference type="Gene3D" id="3.40.50.1820">
    <property type="entry name" value="alpha/beta hydrolase"/>
    <property type="match status" value="1"/>
</dbReference>
<dbReference type="KEGG" id="kol:Kole_1190"/>
<dbReference type="SUPFAM" id="SSF82171">
    <property type="entry name" value="DPP6 N-terminal domain-like"/>
    <property type="match status" value="1"/>
</dbReference>
<keyword evidence="7" id="KW-1185">Reference proteome</keyword>
<feature type="domain" description="Peptidase S9 prolyl oligopeptidase catalytic" evidence="5">
    <location>
        <begin position="454"/>
        <end position="651"/>
    </location>
</feature>
<dbReference type="InterPro" id="IPR029058">
    <property type="entry name" value="AB_hydrolase_fold"/>
</dbReference>
<keyword evidence="4" id="KW-0720">Serine protease</keyword>
<dbReference type="AlphaFoldDB" id="C5CIM8"/>
<evidence type="ECO:0000313" key="6">
    <source>
        <dbReference type="EMBL" id="ACR79890.1"/>
    </source>
</evidence>
<keyword evidence="3" id="KW-0378">Hydrolase</keyword>
<dbReference type="GO" id="GO:0006508">
    <property type="term" value="P:proteolysis"/>
    <property type="evidence" value="ECO:0007669"/>
    <property type="project" value="UniProtKB-KW"/>
</dbReference>
<accession>C5CIM8</accession>
<dbReference type="eggNOG" id="COG1506">
    <property type="taxonomic scope" value="Bacteria"/>
</dbReference>
<dbReference type="RefSeq" id="WP_015868547.1">
    <property type="nucleotide sequence ID" value="NC_012785.1"/>
</dbReference>
<evidence type="ECO:0000256" key="3">
    <source>
        <dbReference type="ARBA" id="ARBA00022801"/>
    </source>
</evidence>
<dbReference type="EMBL" id="CP001634">
    <property type="protein sequence ID" value="ACR79890.1"/>
    <property type="molecule type" value="Genomic_DNA"/>
</dbReference>
<name>C5CIM8_KOSOT</name>
<dbReference type="SUPFAM" id="SSF53474">
    <property type="entry name" value="alpha/beta-Hydrolases"/>
    <property type="match status" value="1"/>
</dbReference>
<dbReference type="InterPro" id="IPR011042">
    <property type="entry name" value="6-blade_b-propeller_TolB-like"/>
</dbReference>
<dbReference type="OrthoDB" id="108903at2"/>
<gene>
    <name evidence="6" type="ordered locus">Kole_1190</name>
</gene>
<evidence type="ECO:0000313" key="7">
    <source>
        <dbReference type="Proteomes" id="UP000002382"/>
    </source>
</evidence>
<organism evidence="6 7">
    <name type="scientific">Kosmotoga olearia (strain ATCC BAA-1733 / DSM 21960 / TBF 19.5.1)</name>
    <dbReference type="NCBI Taxonomy" id="521045"/>
    <lineage>
        <taxon>Bacteria</taxon>
        <taxon>Thermotogati</taxon>
        <taxon>Thermotogota</taxon>
        <taxon>Thermotogae</taxon>
        <taxon>Kosmotogales</taxon>
        <taxon>Kosmotogaceae</taxon>
        <taxon>Kosmotoga</taxon>
    </lineage>
</organism>
<dbReference type="GO" id="GO:0004252">
    <property type="term" value="F:serine-type endopeptidase activity"/>
    <property type="evidence" value="ECO:0007669"/>
    <property type="project" value="TreeGrafter"/>
</dbReference>
<dbReference type="HOGENOM" id="CLU_008615_2_1_0"/>
<reference evidence="6 7" key="1">
    <citation type="submission" date="2009-06" db="EMBL/GenBank/DDBJ databases">
        <title>Complete sequence of Thermotogales bacterium TBF 19.5.1.</title>
        <authorList>
            <consortium name="US DOE Joint Genome Institute"/>
            <person name="Lucas S."/>
            <person name="Copeland A."/>
            <person name="Lapidus A."/>
            <person name="Glavina del Rio T."/>
            <person name="Tice H."/>
            <person name="Bruce D."/>
            <person name="Goodwin L."/>
            <person name="Pitluck S."/>
            <person name="Chertkov O."/>
            <person name="Brettin T."/>
            <person name="Detter J.C."/>
            <person name="Han C."/>
            <person name="Schmutz J."/>
            <person name="Larimer F."/>
            <person name="Land M."/>
            <person name="Hauser L."/>
            <person name="Kyrpides N."/>
            <person name="Ovchinnikova G."/>
            <person name="Noll K."/>
        </authorList>
    </citation>
    <scope>NUCLEOTIDE SEQUENCE [LARGE SCALE GENOMIC DNA]</scope>
    <source>
        <strain evidence="7">ATCC BAA-1733 / DSM 21960 / TBF 19.5.1</strain>
    </source>
</reference>
<protein>
    <submittedName>
        <fullName evidence="6">Peptidase S9 prolyl oligopeptidase active site domain protein</fullName>
    </submittedName>
</protein>
<dbReference type="Pfam" id="PF00326">
    <property type="entry name" value="Peptidase_S9"/>
    <property type="match status" value="1"/>
</dbReference>
<evidence type="ECO:0000256" key="2">
    <source>
        <dbReference type="ARBA" id="ARBA00022670"/>
    </source>
</evidence>
<evidence type="ECO:0000259" key="5">
    <source>
        <dbReference type="Pfam" id="PF00326"/>
    </source>
</evidence>
<evidence type="ECO:0000256" key="4">
    <source>
        <dbReference type="ARBA" id="ARBA00022825"/>
    </source>
</evidence>
<dbReference type="FunFam" id="3.40.50.1820:FF:000028">
    <property type="entry name" value="S9 family peptidase"/>
    <property type="match status" value="1"/>
</dbReference>
<dbReference type="PANTHER" id="PTHR42776:SF27">
    <property type="entry name" value="DIPEPTIDYL PEPTIDASE FAMILY MEMBER 6"/>
    <property type="match status" value="1"/>
</dbReference>
<dbReference type="STRING" id="521045.Kole_1190"/>
<keyword evidence="2" id="KW-0645">Protease</keyword>
<dbReference type="InterPro" id="IPR011659">
    <property type="entry name" value="WD40"/>
</dbReference>